<dbReference type="Proteomes" id="UP001140230">
    <property type="component" value="Unassembled WGS sequence"/>
</dbReference>
<sequence>MASMVCTPALVVGGASALVTSPCADVGDVGDVGDAGSMASADASTDNGERCFAVATSASDVVVFSSLAVAVDTLADALAVVAIAAEDV</sequence>
<organism evidence="2 3">
    <name type="scientific">Xanthomonas hortorum pv. hederae</name>
    <dbReference type="NCBI Taxonomy" id="453603"/>
    <lineage>
        <taxon>Bacteria</taxon>
        <taxon>Pseudomonadati</taxon>
        <taxon>Pseudomonadota</taxon>
        <taxon>Gammaproteobacteria</taxon>
        <taxon>Lysobacterales</taxon>
        <taxon>Lysobacteraceae</taxon>
        <taxon>Xanthomonas</taxon>
    </lineage>
</organism>
<evidence type="ECO:0008006" key="4">
    <source>
        <dbReference type="Google" id="ProtNLM"/>
    </source>
</evidence>
<feature type="chain" id="PRO_5040827273" description="Secreted protein" evidence="1">
    <location>
        <begin position="18"/>
        <end position="88"/>
    </location>
</feature>
<dbReference type="EMBL" id="JANWTP010000079">
    <property type="protein sequence ID" value="MDC8639752.1"/>
    <property type="molecule type" value="Genomic_DNA"/>
</dbReference>
<feature type="signal peptide" evidence="1">
    <location>
        <begin position="1"/>
        <end position="17"/>
    </location>
</feature>
<keyword evidence="1" id="KW-0732">Signal</keyword>
<accession>A0A9X4BUC4</accession>
<gene>
    <name evidence="2" type="ORF">NY667_18565</name>
</gene>
<comment type="caution">
    <text evidence="2">The sequence shown here is derived from an EMBL/GenBank/DDBJ whole genome shotgun (WGS) entry which is preliminary data.</text>
</comment>
<reference evidence="2" key="1">
    <citation type="journal article" date="2022" name="Phytopathology">
        <title>Whole genome sequencing-based tracing of a 2022 introduction and outbreak of Xanthomonas hortorum pv. pelargonii.</title>
        <authorList>
            <person name="Iruegas Bocardo F."/>
            <person name="Weisberg A.J."/>
            <person name="Riutta E.R."/>
            <person name="Kilday K.B."/>
            <person name="Bonkowski J.C."/>
            <person name="Creswell T.C."/>
            <person name="Daughtrey M."/>
            <person name="Rane K.K."/>
            <person name="Grunwald N.J."/>
            <person name="Chang J.H."/>
            <person name="Putnam M."/>
        </authorList>
    </citation>
    <scope>NUCLEOTIDE SEQUENCE</scope>
    <source>
        <strain evidence="2">22-338</strain>
    </source>
</reference>
<dbReference type="AlphaFoldDB" id="A0A9X4BUC4"/>
<protein>
    <recommendedName>
        <fullName evidence="4">Secreted protein</fullName>
    </recommendedName>
</protein>
<evidence type="ECO:0000313" key="3">
    <source>
        <dbReference type="Proteomes" id="UP001140230"/>
    </source>
</evidence>
<proteinExistence type="predicted"/>
<name>A0A9X4BUC4_9XANT</name>
<evidence type="ECO:0000313" key="2">
    <source>
        <dbReference type="EMBL" id="MDC8639752.1"/>
    </source>
</evidence>
<reference evidence="2" key="2">
    <citation type="submission" date="2022-08" db="EMBL/GenBank/DDBJ databases">
        <authorList>
            <person name="Iruegas-Bocardo F."/>
            <person name="Weisberg A.J."/>
            <person name="Riutta E.R."/>
            <person name="Kilday K."/>
            <person name="Bonkowski J.C."/>
            <person name="Creswell T."/>
            <person name="Daughtrey M.L."/>
            <person name="Rane K."/>
            <person name="Grunwald N.J."/>
            <person name="Chang J.H."/>
            <person name="Putnam M.L."/>
        </authorList>
    </citation>
    <scope>NUCLEOTIDE SEQUENCE</scope>
    <source>
        <strain evidence="2">22-338</strain>
    </source>
</reference>
<evidence type="ECO:0000256" key="1">
    <source>
        <dbReference type="SAM" id="SignalP"/>
    </source>
</evidence>